<organism evidence="2 3">
    <name type="scientific">Macrophomina phaseolina</name>
    <dbReference type="NCBI Taxonomy" id="35725"/>
    <lineage>
        <taxon>Eukaryota</taxon>
        <taxon>Fungi</taxon>
        <taxon>Dikarya</taxon>
        <taxon>Ascomycota</taxon>
        <taxon>Pezizomycotina</taxon>
        <taxon>Dothideomycetes</taxon>
        <taxon>Dothideomycetes incertae sedis</taxon>
        <taxon>Botryosphaeriales</taxon>
        <taxon>Botryosphaeriaceae</taxon>
        <taxon>Macrophomina</taxon>
    </lineage>
</organism>
<proteinExistence type="predicted"/>
<dbReference type="EMBL" id="JAGTJR010000011">
    <property type="protein sequence ID" value="KAH7052053.1"/>
    <property type="molecule type" value="Genomic_DNA"/>
</dbReference>
<dbReference type="Proteomes" id="UP000774617">
    <property type="component" value="Unassembled WGS sequence"/>
</dbReference>
<sequence length="217" mass="23244">MNIGNVSFLIWGARLRSIFCASMREPLMWAGQGTGIRRHPSPTLVIRASSAGETGARGVRRQPSIKLRGEALRALGSFGGGRRARKRAIETRGGSRGLGEARAGRAEARPSEDRRGLAQRISAPALLSNSPSACLRATTHRPLLRHAPTSGNFSFRAVVRHEHLTANKATTSFASSLRRLPRRSSPVLAELTRRFDASRTCALPPSTSASGSATSLA</sequence>
<keyword evidence="3" id="KW-1185">Reference proteome</keyword>
<feature type="region of interest" description="Disordered" evidence="1">
    <location>
        <begin position="83"/>
        <end position="116"/>
    </location>
</feature>
<evidence type="ECO:0000313" key="3">
    <source>
        <dbReference type="Proteomes" id="UP000774617"/>
    </source>
</evidence>
<comment type="caution">
    <text evidence="2">The sequence shown here is derived from an EMBL/GenBank/DDBJ whole genome shotgun (WGS) entry which is preliminary data.</text>
</comment>
<protein>
    <submittedName>
        <fullName evidence="2">Uncharacterized protein</fullName>
    </submittedName>
</protein>
<gene>
    <name evidence="2" type="ORF">B0J12DRAFT_61881</name>
</gene>
<evidence type="ECO:0000313" key="2">
    <source>
        <dbReference type="EMBL" id="KAH7052053.1"/>
    </source>
</evidence>
<reference evidence="2 3" key="1">
    <citation type="journal article" date="2021" name="Nat. Commun.">
        <title>Genetic determinants of endophytism in the Arabidopsis root mycobiome.</title>
        <authorList>
            <person name="Mesny F."/>
            <person name="Miyauchi S."/>
            <person name="Thiergart T."/>
            <person name="Pickel B."/>
            <person name="Atanasova L."/>
            <person name="Karlsson M."/>
            <person name="Huettel B."/>
            <person name="Barry K.W."/>
            <person name="Haridas S."/>
            <person name="Chen C."/>
            <person name="Bauer D."/>
            <person name="Andreopoulos W."/>
            <person name="Pangilinan J."/>
            <person name="LaButti K."/>
            <person name="Riley R."/>
            <person name="Lipzen A."/>
            <person name="Clum A."/>
            <person name="Drula E."/>
            <person name="Henrissat B."/>
            <person name="Kohler A."/>
            <person name="Grigoriev I.V."/>
            <person name="Martin F.M."/>
            <person name="Hacquard S."/>
        </authorList>
    </citation>
    <scope>NUCLEOTIDE SEQUENCE [LARGE SCALE GENOMIC DNA]</scope>
    <source>
        <strain evidence="2 3">MPI-SDFR-AT-0080</strain>
    </source>
</reference>
<name>A0ABQ8GCJ5_9PEZI</name>
<accession>A0ABQ8GCJ5</accession>
<evidence type="ECO:0000256" key="1">
    <source>
        <dbReference type="SAM" id="MobiDB-lite"/>
    </source>
</evidence>
<feature type="compositionally biased region" description="Basic and acidic residues" evidence="1">
    <location>
        <begin position="102"/>
        <end position="116"/>
    </location>
</feature>